<evidence type="ECO:0000256" key="1">
    <source>
        <dbReference type="ARBA" id="ARBA00008814"/>
    </source>
</evidence>
<dbReference type="STRING" id="626940.BHW43_05700"/>
<keyword evidence="2" id="KW-0732">Signal</keyword>
<evidence type="ECO:0000313" key="5">
    <source>
        <dbReference type="Proteomes" id="UP000186777"/>
    </source>
</evidence>
<dbReference type="AlphaFoldDB" id="A0A1Q6R5B6"/>
<dbReference type="InterPro" id="IPR050902">
    <property type="entry name" value="ABC_Transporter_SBP"/>
</dbReference>
<sequence length="325" mass="36724">MWKNLLLLLLLLAFCTAGCQKQYVEKTSGAAYQVVDSQGNVIKFAQKPQRIMTTHFNLDNIVMGLVDEERVIALSKSMYDASVSYISTEAIKKPTKLNYDFSSEQVLALKPDLIIARESTGENRIQTYRAMGIPVYVVSNANNVEEIKKQIQEIGQAVGESERAEKLQQRMQTQLDYIKSKVDSASMKPKSVMLVSKMNHNYGGKGSFFDDMCHFAGVKNAPAEIGVLNGQLMDKEVMLRANPDYFLLSLSWELKHDNKDGYKKEFLEDPALANMEAVKNNRVCYLKDKYLYASNQNCVWAIKKIANLAYGDIFPDGEEVFLKGY</sequence>
<feature type="signal peptide" evidence="2">
    <location>
        <begin position="1"/>
        <end position="19"/>
    </location>
</feature>
<proteinExistence type="inferred from homology"/>
<protein>
    <recommendedName>
        <fullName evidence="3">Fe/B12 periplasmic-binding domain-containing protein</fullName>
    </recommendedName>
</protein>
<reference evidence="4 5" key="1">
    <citation type="journal article" date="2016" name="Nat. Biotechnol.">
        <title>Measurement of bacterial replication rates in microbial communities.</title>
        <authorList>
            <person name="Brown C.T."/>
            <person name="Olm M.R."/>
            <person name="Thomas B.C."/>
            <person name="Banfield J.F."/>
        </authorList>
    </citation>
    <scope>NUCLEOTIDE SEQUENCE [LARGE SCALE GENOMIC DNA]</scope>
    <source>
        <strain evidence="4">46_33</strain>
    </source>
</reference>
<dbReference type="Gene3D" id="3.40.50.1980">
    <property type="entry name" value="Nitrogenase molybdenum iron protein domain"/>
    <property type="match status" value="2"/>
</dbReference>
<evidence type="ECO:0000259" key="3">
    <source>
        <dbReference type="PROSITE" id="PS50983"/>
    </source>
</evidence>
<comment type="similarity">
    <text evidence="1">Belongs to the bacterial solute-binding protein 8 family.</text>
</comment>
<dbReference type="InterPro" id="IPR002491">
    <property type="entry name" value="ABC_transptr_periplasmic_BD"/>
</dbReference>
<evidence type="ECO:0000256" key="2">
    <source>
        <dbReference type="SAM" id="SignalP"/>
    </source>
</evidence>
<comment type="caution">
    <text evidence="4">The sequence shown here is derived from an EMBL/GenBank/DDBJ whole genome shotgun (WGS) entry which is preliminary data.</text>
</comment>
<dbReference type="EMBL" id="MNTG01000029">
    <property type="protein sequence ID" value="OLA37553.1"/>
    <property type="molecule type" value="Genomic_DNA"/>
</dbReference>
<dbReference type="PANTHER" id="PTHR30535">
    <property type="entry name" value="VITAMIN B12-BINDING PROTEIN"/>
    <property type="match status" value="1"/>
</dbReference>
<dbReference type="GO" id="GO:0071281">
    <property type="term" value="P:cellular response to iron ion"/>
    <property type="evidence" value="ECO:0007669"/>
    <property type="project" value="TreeGrafter"/>
</dbReference>
<accession>A0A1Q6R5B6</accession>
<dbReference type="PANTHER" id="PTHR30535:SF34">
    <property type="entry name" value="MOLYBDATE-BINDING PROTEIN MOLA"/>
    <property type="match status" value="1"/>
</dbReference>
<organism evidence="4 5">
    <name type="scientific">Phascolarctobacterium succinatutens</name>
    <dbReference type="NCBI Taxonomy" id="626940"/>
    <lineage>
        <taxon>Bacteria</taxon>
        <taxon>Bacillati</taxon>
        <taxon>Bacillota</taxon>
        <taxon>Negativicutes</taxon>
        <taxon>Acidaminococcales</taxon>
        <taxon>Acidaminococcaceae</taxon>
        <taxon>Phascolarctobacterium</taxon>
    </lineage>
</organism>
<gene>
    <name evidence="4" type="ORF">BHW43_05700</name>
</gene>
<feature type="domain" description="Fe/B12 periplasmic-binding" evidence="3">
    <location>
        <begin position="50"/>
        <end position="313"/>
    </location>
</feature>
<name>A0A1Q6R5B6_9FIRM</name>
<dbReference type="Pfam" id="PF01497">
    <property type="entry name" value="Peripla_BP_2"/>
    <property type="match status" value="1"/>
</dbReference>
<dbReference type="SUPFAM" id="SSF53807">
    <property type="entry name" value="Helical backbone' metal receptor"/>
    <property type="match status" value="1"/>
</dbReference>
<evidence type="ECO:0000313" key="4">
    <source>
        <dbReference type="EMBL" id="OLA37553.1"/>
    </source>
</evidence>
<feature type="chain" id="PRO_5038355889" description="Fe/B12 periplasmic-binding domain-containing protein" evidence="2">
    <location>
        <begin position="20"/>
        <end position="325"/>
    </location>
</feature>
<dbReference type="Proteomes" id="UP000186777">
    <property type="component" value="Unassembled WGS sequence"/>
</dbReference>
<dbReference type="PROSITE" id="PS50983">
    <property type="entry name" value="FE_B12_PBP"/>
    <property type="match status" value="1"/>
</dbReference>